<dbReference type="RefSeq" id="WP_201350244.1">
    <property type="nucleotide sequence ID" value="NZ_AP014546.1"/>
</dbReference>
<dbReference type="KEGG" id="njp:NEJAP_1692"/>
<evidence type="ECO:0000313" key="3">
    <source>
        <dbReference type="Proteomes" id="UP000595332"/>
    </source>
</evidence>
<dbReference type="SUPFAM" id="SSF52096">
    <property type="entry name" value="ClpP/crotonase"/>
    <property type="match status" value="1"/>
</dbReference>
<dbReference type="GO" id="GO:0004490">
    <property type="term" value="F:methylglutaconyl-CoA hydratase activity"/>
    <property type="evidence" value="ECO:0007669"/>
    <property type="project" value="UniProtKB-EC"/>
</dbReference>
<evidence type="ECO:0000256" key="1">
    <source>
        <dbReference type="ARBA" id="ARBA00005254"/>
    </source>
</evidence>
<organism evidence="2 3">
    <name type="scientific">Neptunomonas japonica JAMM 1380</name>
    <dbReference type="NCBI Taxonomy" id="1441457"/>
    <lineage>
        <taxon>Bacteria</taxon>
        <taxon>Pseudomonadati</taxon>
        <taxon>Pseudomonadota</taxon>
        <taxon>Gammaproteobacteria</taxon>
        <taxon>Oceanospirillales</taxon>
        <taxon>Oceanospirillaceae</taxon>
        <taxon>Neptunomonas</taxon>
    </lineage>
</organism>
<dbReference type="InterPro" id="IPR051683">
    <property type="entry name" value="Enoyl-CoA_Hydratase/Isomerase"/>
</dbReference>
<dbReference type="InterPro" id="IPR001753">
    <property type="entry name" value="Enoyl-CoA_hydra/iso"/>
</dbReference>
<evidence type="ECO:0000313" key="2">
    <source>
        <dbReference type="EMBL" id="BBB29643.1"/>
    </source>
</evidence>
<gene>
    <name evidence="2" type="primary">liuC</name>
    <name evidence="2" type="ORF">NEJAP_1692</name>
</gene>
<dbReference type="InterPro" id="IPR014748">
    <property type="entry name" value="Enoyl-CoA_hydra_C"/>
</dbReference>
<sequence length="266" mass="28938">MSDNNSRVILSISSDGIAQLTLNRPEVHNAFDDDVIEQLISQLESVANNDDVRALVLRSNGKNFSAGADLAWMKRMAKNSHQENLEDAGRLAKLMELLNDLNKPTIGLVQGAAYGGAVGLAACCDIVIASEEAQFCLSEVKIGLIPAVISPYVVRAIGERQSRRYFLTAEAFSATTAQSLGLVHEVVASPELFDDACARITRTLSKNSPQGMRAAKELIFAVSHKVIEQTVIQDTANRIADIRVSSEGQEGLSAFLEKRKPNWIQE</sequence>
<dbReference type="Gene3D" id="3.90.226.10">
    <property type="entry name" value="2-enoyl-CoA Hydratase, Chain A, domain 1"/>
    <property type="match status" value="1"/>
</dbReference>
<dbReference type="AlphaFoldDB" id="A0A7R6P9C3"/>
<dbReference type="GO" id="GO:0008300">
    <property type="term" value="P:isoprenoid catabolic process"/>
    <property type="evidence" value="ECO:0007669"/>
    <property type="project" value="TreeGrafter"/>
</dbReference>
<dbReference type="CDD" id="cd06558">
    <property type="entry name" value="crotonase-like"/>
    <property type="match status" value="1"/>
</dbReference>
<protein>
    <submittedName>
        <fullName evidence="2">Methylglutaconyl-CoA hydratase</fullName>
        <ecNumber evidence="2">4.2.1.18</ecNumber>
    </submittedName>
</protein>
<dbReference type="InterPro" id="IPR029045">
    <property type="entry name" value="ClpP/crotonase-like_dom_sf"/>
</dbReference>
<dbReference type="PANTHER" id="PTHR42964">
    <property type="entry name" value="ENOYL-COA HYDRATASE"/>
    <property type="match status" value="1"/>
</dbReference>
<dbReference type="FunFam" id="3.90.226.10:FF:000066">
    <property type="entry name" value="Enoyl-CoA hydratase"/>
    <property type="match status" value="1"/>
</dbReference>
<comment type="similarity">
    <text evidence="1">Belongs to the enoyl-CoA hydratase/isomerase family.</text>
</comment>
<keyword evidence="3" id="KW-1185">Reference proteome</keyword>
<name>A0A7R6P9C3_9GAMM</name>
<dbReference type="Gene3D" id="1.10.12.10">
    <property type="entry name" value="Lyase 2-enoyl-coa Hydratase, Chain A, domain 2"/>
    <property type="match status" value="1"/>
</dbReference>
<dbReference type="Pfam" id="PF00378">
    <property type="entry name" value="ECH_1"/>
    <property type="match status" value="1"/>
</dbReference>
<dbReference type="Proteomes" id="UP000595332">
    <property type="component" value="Chromosome"/>
</dbReference>
<proteinExistence type="inferred from homology"/>
<dbReference type="EMBL" id="AP014546">
    <property type="protein sequence ID" value="BBB29643.1"/>
    <property type="molecule type" value="Genomic_DNA"/>
</dbReference>
<dbReference type="PANTHER" id="PTHR42964:SF1">
    <property type="entry name" value="POLYKETIDE BIOSYNTHESIS ENOYL-COA HYDRATASE PKSH-RELATED"/>
    <property type="match status" value="1"/>
</dbReference>
<accession>A0A7R6P9C3</accession>
<reference evidence="2 3" key="1">
    <citation type="journal article" date="2008" name="Int. J. Syst. Evol. Microbiol.">
        <title>Neptunomonas japonica sp. nov., an Osedax japonicus symbiont-like bacterium isolated from sediment adjacent to sperm whale carcasses off Kagoshima, Japan.</title>
        <authorList>
            <person name="Miyazaki M."/>
            <person name="Nogi Y."/>
            <person name="Fujiwara Y."/>
            <person name="Kawato M."/>
            <person name="Kubokawa K."/>
            <person name="Horikoshi K."/>
        </authorList>
    </citation>
    <scope>NUCLEOTIDE SEQUENCE [LARGE SCALE GENOMIC DNA]</scope>
    <source>
        <strain evidence="2 3">JAMM 1380</strain>
    </source>
</reference>
<dbReference type="EC" id="4.2.1.18" evidence="2"/>
<keyword evidence="2" id="KW-0456">Lyase</keyword>